<organism evidence="6 7">
    <name type="scientific">Nitratireductor basaltis</name>
    <dbReference type="NCBI Taxonomy" id="472175"/>
    <lineage>
        <taxon>Bacteria</taxon>
        <taxon>Pseudomonadati</taxon>
        <taxon>Pseudomonadota</taxon>
        <taxon>Alphaproteobacteria</taxon>
        <taxon>Hyphomicrobiales</taxon>
        <taxon>Phyllobacteriaceae</taxon>
        <taxon>Nitratireductor</taxon>
    </lineage>
</organism>
<feature type="region of interest" description="Disordered" evidence="4">
    <location>
        <begin position="242"/>
        <end position="268"/>
    </location>
</feature>
<keyword evidence="1" id="KW-0805">Transcription regulation</keyword>
<dbReference type="PATRIC" id="fig|472175.3.peg.283"/>
<evidence type="ECO:0000256" key="1">
    <source>
        <dbReference type="ARBA" id="ARBA00023015"/>
    </source>
</evidence>
<keyword evidence="7" id="KW-1185">Reference proteome</keyword>
<dbReference type="PANTHER" id="PTHR44688">
    <property type="entry name" value="DNA-BINDING TRANSCRIPTIONAL ACTIVATOR DEVR_DOSR"/>
    <property type="match status" value="1"/>
</dbReference>
<keyword evidence="2 6" id="KW-0238">DNA-binding</keyword>
<dbReference type="Pfam" id="PF00196">
    <property type="entry name" value="GerE"/>
    <property type="match status" value="1"/>
</dbReference>
<dbReference type="Gene3D" id="1.10.10.10">
    <property type="entry name" value="Winged helix-like DNA-binding domain superfamily/Winged helix DNA-binding domain"/>
    <property type="match status" value="1"/>
</dbReference>
<dbReference type="PROSITE" id="PS50043">
    <property type="entry name" value="HTH_LUXR_2"/>
    <property type="match status" value="1"/>
</dbReference>
<dbReference type="Proteomes" id="UP000053675">
    <property type="component" value="Unassembled WGS sequence"/>
</dbReference>
<dbReference type="CDD" id="cd06170">
    <property type="entry name" value="LuxR_C_like"/>
    <property type="match status" value="1"/>
</dbReference>
<reference evidence="6 7" key="1">
    <citation type="submission" date="2014-05" db="EMBL/GenBank/DDBJ databases">
        <title>Draft Genome Sequence of Nitratireductor basaltis Strain UMTGB225, A Marine Bacterium Isolated from Green Barrel Tunicate.</title>
        <authorList>
            <person name="Gan H.Y."/>
        </authorList>
    </citation>
    <scope>NUCLEOTIDE SEQUENCE [LARGE SCALE GENOMIC DNA]</scope>
    <source>
        <strain evidence="6 7">UMTGB225</strain>
    </source>
</reference>
<keyword evidence="3" id="KW-0804">Transcription</keyword>
<evidence type="ECO:0000256" key="2">
    <source>
        <dbReference type="ARBA" id="ARBA00023125"/>
    </source>
</evidence>
<evidence type="ECO:0000256" key="3">
    <source>
        <dbReference type="ARBA" id="ARBA00023163"/>
    </source>
</evidence>
<dbReference type="STRING" id="472175.EL18_00276"/>
<dbReference type="InterPro" id="IPR016032">
    <property type="entry name" value="Sig_transdc_resp-reg_C-effctor"/>
</dbReference>
<feature type="domain" description="HTH luxR-type" evidence="5">
    <location>
        <begin position="183"/>
        <end position="248"/>
    </location>
</feature>
<dbReference type="GO" id="GO:0006355">
    <property type="term" value="P:regulation of DNA-templated transcription"/>
    <property type="evidence" value="ECO:0007669"/>
    <property type="project" value="InterPro"/>
</dbReference>
<dbReference type="GO" id="GO:0003677">
    <property type="term" value="F:DNA binding"/>
    <property type="evidence" value="ECO:0007669"/>
    <property type="project" value="UniProtKB-KW"/>
</dbReference>
<comment type="caution">
    <text evidence="6">The sequence shown here is derived from an EMBL/GenBank/DDBJ whole genome shotgun (WGS) entry which is preliminary data.</text>
</comment>
<dbReference type="PANTHER" id="PTHR44688:SF16">
    <property type="entry name" value="DNA-BINDING TRANSCRIPTIONAL ACTIVATOR DEVR_DOSR"/>
    <property type="match status" value="1"/>
</dbReference>
<dbReference type="OrthoDB" id="9810375at2"/>
<name>A0A084U8H5_9HYPH</name>
<evidence type="ECO:0000259" key="5">
    <source>
        <dbReference type="PROSITE" id="PS50043"/>
    </source>
</evidence>
<evidence type="ECO:0000313" key="6">
    <source>
        <dbReference type="EMBL" id="KFB09261.1"/>
    </source>
</evidence>
<gene>
    <name evidence="6" type="ORF">EL18_00276</name>
</gene>
<dbReference type="EMBL" id="JMQM01000001">
    <property type="protein sequence ID" value="KFB09261.1"/>
    <property type="molecule type" value="Genomic_DNA"/>
</dbReference>
<dbReference type="PROSITE" id="PS00622">
    <property type="entry name" value="HTH_LUXR_1"/>
    <property type="match status" value="1"/>
</dbReference>
<feature type="compositionally biased region" description="Basic and acidic residues" evidence="4">
    <location>
        <begin position="255"/>
        <end position="268"/>
    </location>
</feature>
<protein>
    <submittedName>
        <fullName evidence="6">Response regulator containing a CheY-like receiver domain and an HTH DNA-binding domain protein</fullName>
    </submittedName>
</protein>
<sequence length="268" mass="29826">MLYGKSNAANTQHGLVADNENLIMLVAPRSTLFQGLAHALDEHIDGCRISLGAATDVASSPSDSLQLVLLYIGRDCDTRSTVSAWRRRLGDTPIAIIVHDMASVCDEVEQMLQDGQLQGILPLTLNLEVWLSVVMLLLHGGEYLPIRHGELHEESDTSPMQPFEQETDARPDGDDIADMELAPAPELAKLTHREQEVLELLSQGYQNKLIAHRMALSQHTVKVHVHNLLAKLRVTNRTQAAAKFRQSAPRPRHTALRDVDESEERYAR</sequence>
<dbReference type="SMART" id="SM00421">
    <property type="entry name" value="HTH_LUXR"/>
    <property type="match status" value="1"/>
</dbReference>
<evidence type="ECO:0000313" key="7">
    <source>
        <dbReference type="Proteomes" id="UP000053675"/>
    </source>
</evidence>
<dbReference type="PRINTS" id="PR00038">
    <property type="entry name" value="HTHLUXR"/>
</dbReference>
<dbReference type="SUPFAM" id="SSF46894">
    <property type="entry name" value="C-terminal effector domain of the bipartite response regulators"/>
    <property type="match status" value="1"/>
</dbReference>
<dbReference type="AlphaFoldDB" id="A0A084U8H5"/>
<dbReference type="RefSeq" id="WP_051913640.1">
    <property type="nucleotide sequence ID" value="NZ_JMQM01000001.1"/>
</dbReference>
<accession>A0A084U8H5</accession>
<evidence type="ECO:0000256" key="4">
    <source>
        <dbReference type="SAM" id="MobiDB-lite"/>
    </source>
</evidence>
<dbReference type="InterPro" id="IPR036388">
    <property type="entry name" value="WH-like_DNA-bd_sf"/>
</dbReference>
<dbReference type="InterPro" id="IPR000792">
    <property type="entry name" value="Tscrpt_reg_LuxR_C"/>
</dbReference>
<proteinExistence type="predicted"/>
<feature type="region of interest" description="Disordered" evidence="4">
    <location>
        <begin position="152"/>
        <end position="177"/>
    </location>
</feature>
<dbReference type="eggNOG" id="COG2197">
    <property type="taxonomic scope" value="Bacteria"/>
</dbReference>